<accession>A0A9D4EJG4</accession>
<organism evidence="1 2">
    <name type="scientific">Dreissena polymorpha</name>
    <name type="common">Zebra mussel</name>
    <name type="synonym">Mytilus polymorpha</name>
    <dbReference type="NCBI Taxonomy" id="45954"/>
    <lineage>
        <taxon>Eukaryota</taxon>
        <taxon>Metazoa</taxon>
        <taxon>Spiralia</taxon>
        <taxon>Lophotrochozoa</taxon>
        <taxon>Mollusca</taxon>
        <taxon>Bivalvia</taxon>
        <taxon>Autobranchia</taxon>
        <taxon>Heteroconchia</taxon>
        <taxon>Euheterodonta</taxon>
        <taxon>Imparidentia</taxon>
        <taxon>Neoheterodontei</taxon>
        <taxon>Myida</taxon>
        <taxon>Dreissenoidea</taxon>
        <taxon>Dreissenidae</taxon>
        <taxon>Dreissena</taxon>
    </lineage>
</organism>
<dbReference type="Proteomes" id="UP000828390">
    <property type="component" value="Unassembled WGS sequence"/>
</dbReference>
<protein>
    <submittedName>
        <fullName evidence="1">Uncharacterized protein</fullName>
    </submittedName>
</protein>
<comment type="caution">
    <text evidence="1">The sequence shown here is derived from an EMBL/GenBank/DDBJ whole genome shotgun (WGS) entry which is preliminary data.</text>
</comment>
<proteinExistence type="predicted"/>
<dbReference type="EMBL" id="JAIWYP010000008">
    <property type="protein sequence ID" value="KAH3781764.1"/>
    <property type="molecule type" value="Genomic_DNA"/>
</dbReference>
<reference evidence="1" key="2">
    <citation type="submission" date="2020-11" db="EMBL/GenBank/DDBJ databases">
        <authorList>
            <person name="McCartney M.A."/>
            <person name="Auch B."/>
            <person name="Kono T."/>
            <person name="Mallez S."/>
            <person name="Becker A."/>
            <person name="Gohl D.M."/>
            <person name="Silverstein K.A.T."/>
            <person name="Koren S."/>
            <person name="Bechman K.B."/>
            <person name="Herman A."/>
            <person name="Abrahante J.E."/>
            <person name="Garbe J."/>
        </authorList>
    </citation>
    <scope>NUCLEOTIDE SEQUENCE</scope>
    <source>
        <strain evidence="1">Duluth1</strain>
        <tissue evidence="1">Whole animal</tissue>
    </source>
</reference>
<keyword evidence="2" id="KW-1185">Reference proteome</keyword>
<gene>
    <name evidence="1" type="ORF">DPMN_159668</name>
</gene>
<dbReference type="AlphaFoldDB" id="A0A9D4EJG4"/>
<evidence type="ECO:0000313" key="1">
    <source>
        <dbReference type="EMBL" id="KAH3781764.1"/>
    </source>
</evidence>
<name>A0A9D4EJG4_DREPO</name>
<evidence type="ECO:0000313" key="2">
    <source>
        <dbReference type="Proteomes" id="UP000828390"/>
    </source>
</evidence>
<reference evidence="1" key="1">
    <citation type="journal article" date="2019" name="bioRxiv">
        <title>The Genome of the Zebra Mussel, Dreissena polymorpha: A Resource for Invasive Species Research.</title>
        <authorList>
            <person name="McCartney M.A."/>
            <person name="Auch B."/>
            <person name="Kono T."/>
            <person name="Mallez S."/>
            <person name="Zhang Y."/>
            <person name="Obille A."/>
            <person name="Becker A."/>
            <person name="Abrahante J.E."/>
            <person name="Garbe J."/>
            <person name="Badalamenti J.P."/>
            <person name="Herman A."/>
            <person name="Mangelson H."/>
            <person name="Liachko I."/>
            <person name="Sullivan S."/>
            <person name="Sone E.D."/>
            <person name="Koren S."/>
            <person name="Silverstein K.A.T."/>
            <person name="Beckman K.B."/>
            <person name="Gohl D.M."/>
        </authorList>
    </citation>
    <scope>NUCLEOTIDE SEQUENCE</scope>
    <source>
        <strain evidence="1">Duluth1</strain>
        <tissue evidence="1">Whole animal</tissue>
    </source>
</reference>
<sequence>MCPQDVLSVGSISVCFVRVLFICIIQQKNVPSLQSRECQYCRVQHQNCEVLNEQLDNKFQNHY</sequence>